<sequence>MRCFKQFFLLSIAFLYAFTSSAQERKVVQFSGIIQTLGTAETVAYVNIRNGSFQNKMYVSNYQGYFSFVAHEGDSIFFSSVGFEKLTYVIPKTPSDQVSAMIKMNNLIHELPMVTPFPWASIEEFNIAFMELGMKDDNIMRAERNLSAESLAAMARVTPRSADEIQNYNSHQQHIRMNNRYMNANGTNQLFNPLAWGALIQQISKGNESRKK</sequence>
<dbReference type="RefSeq" id="WP_353547017.1">
    <property type="nucleotide sequence ID" value="NZ_JAGKSB010000007.1"/>
</dbReference>
<organism evidence="2 3">
    <name type="scientific">Rhinopithecimicrobium faecis</name>
    <dbReference type="NCBI Taxonomy" id="2820698"/>
    <lineage>
        <taxon>Bacteria</taxon>
        <taxon>Pseudomonadati</taxon>
        <taxon>Bacteroidota</taxon>
        <taxon>Sphingobacteriia</taxon>
        <taxon>Sphingobacteriales</taxon>
        <taxon>Sphingobacteriaceae</taxon>
        <taxon>Rhinopithecimicrobium</taxon>
    </lineage>
</organism>
<dbReference type="EMBL" id="JAGKSB010000007">
    <property type="protein sequence ID" value="MBP3943525.1"/>
    <property type="molecule type" value="Genomic_DNA"/>
</dbReference>
<name>A0A8T4HB78_9SPHI</name>
<comment type="caution">
    <text evidence="2">The sequence shown here is derived from an EMBL/GenBank/DDBJ whole genome shotgun (WGS) entry which is preliminary data.</text>
</comment>
<proteinExistence type="predicted"/>
<evidence type="ECO:0000256" key="1">
    <source>
        <dbReference type="SAM" id="SignalP"/>
    </source>
</evidence>
<gene>
    <name evidence="2" type="ORF">J5U18_08100</name>
</gene>
<feature type="chain" id="PRO_5035925640" description="CarboxypepD_reg-like domain-containing protein" evidence="1">
    <location>
        <begin position="23"/>
        <end position="212"/>
    </location>
</feature>
<evidence type="ECO:0000313" key="2">
    <source>
        <dbReference type="EMBL" id="MBP3943525.1"/>
    </source>
</evidence>
<dbReference type="Proteomes" id="UP000679691">
    <property type="component" value="Unassembled WGS sequence"/>
</dbReference>
<protein>
    <recommendedName>
        <fullName evidence="4">CarboxypepD_reg-like domain-containing protein</fullName>
    </recommendedName>
</protein>
<dbReference type="AlphaFoldDB" id="A0A8T4HB78"/>
<feature type="signal peptide" evidence="1">
    <location>
        <begin position="1"/>
        <end position="22"/>
    </location>
</feature>
<reference evidence="2" key="1">
    <citation type="submission" date="2021-03" db="EMBL/GenBank/DDBJ databases">
        <authorList>
            <person name="Lu T."/>
            <person name="Wang Q."/>
            <person name="Han X."/>
        </authorList>
    </citation>
    <scope>NUCLEOTIDE SEQUENCE</scope>
    <source>
        <strain evidence="2">WQ 2009</strain>
    </source>
</reference>
<evidence type="ECO:0008006" key="4">
    <source>
        <dbReference type="Google" id="ProtNLM"/>
    </source>
</evidence>
<keyword evidence="3" id="KW-1185">Reference proteome</keyword>
<keyword evidence="1" id="KW-0732">Signal</keyword>
<accession>A0A8T4HB78</accession>
<evidence type="ECO:0000313" key="3">
    <source>
        <dbReference type="Proteomes" id="UP000679691"/>
    </source>
</evidence>